<dbReference type="EMBL" id="JACHLD010000001">
    <property type="protein sequence ID" value="MBB4800700.1"/>
    <property type="molecule type" value="Genomic_DNA"/>
</dbReference>
<keyword evidence="7 11" id="KW-0862">Zinc</keyword>
<organism evidence="13 14">
    <name type="scientific">Flavobacterium nitrogenifigens</name>
    <dbReference type="NCBI Taxonomy" id="1617283"/>
    <lineage>
        <taxon>Bacteria</taxon>
        <taxon>Pseudomonadati</taxon>
        <taxon>Bacteroidota</taxon>
        <taxon>Flavobacteriia</taxon>
        <taxon>Flavobacteriales</taxon>
        <taxon>Flavobacteriaceae</taxon>
        <taxon>Flavobacterium</taxon>
    </lineage>
</organism>
<protein>
    <recommendedName>
        <fullName evidence="11">Zinc metalloprotease</fullName>
        <ecNumber evidence="11">3.4.24.-</ecNumber>
    </recommendedName>
</protein>
<keyword evidence="9 11" id="KW-0482">Metalloprotease</keyword>
<evidence type="ECO:0000256" key="9">
    <source>
        <dbReference type="ARBA" id="ARBA00023049"/>
    </source>
</evidence>
<keyword evidence="10 11" id="KW-0472">Membrane</keyword>
<evidence type="ECO:0000259" key="12">
    <source>
        <dbReference type="Pfam" id="PF02163"/>
    </source>
</evidence>
<keyword evidence="8 11" id="KW-1133">Transmembrane helix</keyword>
<evidence type="ECO:0000256" key="5">
    <source>
        <dbReference type="ARBA" id="ARBA00022692"/>
    </source>
</evidence>
<dbReference type="SUPFAM" id="SSF50156">
    <property type="entry name" value="PDZ domain-like"/>
    <property type="match status" value="2"/>
</dbReference>
<dbReference type="Pfam" id="PF02163">
    <property type="entry name" value="Peptidase_M50"/>
    <property type="match status" value="1"/>
</dbReference>
<dbReference type="GO" id="GO:0004222">
    <property type="term" value="F:metalloendopeptidase activity"/>
    <property type="evidence" value="ECO:0007669"/>
    <property type="project" value="InterPro"/>
</dbReference>
<comment type="cofactor">
    <cofactor evidence="1 11">
        <name>Zn(2+)</name>
        <dbReference type="ChEBI" id="CHEBI:29105"/>
    </cofactor>
</comment>
<evidence type="ECO:0000313" key="14">
    <source>
        <dbReference type="Proteomes" id="UP000561681"/>
    </source>
</evidence>
<feature type="transmembrane region" description="Helical" evidence="11">
    <location>
        <begin position="375"/>
        <end position="404"/>
    </location>
</feature>
<evidence type="ECO:0000256" key="8">
    <source>
        <dbReference type="ARBA" id="ARBA00022989"/>
    </source>
</evidence>
<feature type="transmembrane region" description="Helical" evidence="11">
    <location>
        <begin position="103"/>
        <end position="129"/>
    </location>
</feature>
<keyword evidence="11" id="KW-0479">Metal-binding</keyword>
<evidence type="ECO:0000256" key="2">
    <source>
        <dbReference type="ARBA" id="ARBA00004141"/>
    </source>
</evidence>
<evidence type="ECO:0000256" key="1">
    <source>
        <dbReference type="ARBA" id="ARBA00001947"/>
    </source>
</evidence>
<proteinExistence type="inferred from homology"/>
<evidence type="ECO:0000256" key="10">
    <source>
        <dbReference type="ARBA" id="ARBA00023136"/>
    </source>
</evidence>
<gene>
    <name evidence="13" type="ORF">HNP37_000739</name>
</gene>
<name>A0A7W7IVN0_9FLAO</name>
<reference evidence="13 14" key="1">
    <citation type="submission" date="2020-08" db="EMBL/GenBank/DDBJ databases">
        <title>Functional genomics of gut bacteria from endangered species of beetles.</title>
        <authorList>
            <person name="Carlos-Shanley C."/>
        </authorList>
    </citation>
    <scope>NUCLEOTIDE SEQUENCE [LARGE SCALE GENOMIC DNA]</scope>
    <source>
        <strain evidence="13 14">S00142</strain>
    </source>
</reference>
<dbReference type="CDD" id="cd06163">
    <property type="entry name" value="S2P-M50_PDZ_RseP-like"/>
    <property type="match status" value="2"/>
</dbReference>
<dbReference type="EC" id="3.4.24.-" evidence="11"/>
<comment type="subcellular location">
    <subcellularLocation>
        <location evidence="2">Membrane</location>
        <topology evidence="2">Multi-pass membrane protein</topology>
    </subcellularLocation>
</comment>
<evidence type="ECO:0000256" key="6">
    <source>
        <dbReference type="ARBA" id="ARBA00022801"/>
    </source>
</evidence>
<dbReference type="GO" id="GO:0046872">
    <property type="term" value="F:metal ion binding"/>
    <property type="evidence" value="ECO:0007669"/>
    <property type="project" value="UniProtKB-KW"/>
</dbReference>
<evidence type="ECO:0000256" key="3">
    <source>
        <dbReference type="ARBA" id="ARBA00007931"/>
    </source>
</evidence>
<keyword evidence="6 11" id="KW-0378">Hydrolase</keyword>
<dbReference type="Proteomes" id="UP000561681">
    <property type="component" value="Unassembled WGS sequence"/>
</dbReference>
<accession>A0A7W7IVN0</accession>
<evidence type="ECO:0000256" key="7">
    <source>
        <dbReference type="ARBA" id="ARBA00022833"/>
    </source>
</evidence>
<dbReference type="InterPro" id="IPR036034">
    <property type="entry name" value="PDZ_sf"/>
</dbReference>
<evidence type="ECO:0000256" key="4">
    <source>
        <dbReference type="ARBA" id="ARBA00022670"/>
    </source>
</evidence>
<evidence type="ECO:0000313" key="13">
    <source>
        <dbReference type="EMBL" id="MBB4800700.1"/>
    </source>
</evidence>
<dbReference type="PANTHER" id="PTHR42837">
    <property type="entry name" value="REGULATOR OF SIGMA-E PROTEASE RSEP"/>
    <property type="match status" value="1"/>
</dbReference>
<sequence>MDIVIKLSQFLLSLSLLIILHELGHFIPAKLFKTRVEKFYLFFDVKYSLFKKKIGETEYGIGWLPLGGYVKISGMIDESMDKEQMAQEPQPWEFRTKPAWQRLIIMLGGVTVNFILAFIIYIGMAFAYGDTYIANADLKDGVAIENPAMIKAGFKTGDKIISIDGKAVENYDSDMNMNVIMAKHVLIERDGKQQTITMPTDFVDQLSKTEKGLLIGIRRPFAIGQVAEDSPNQNLKPKDLILSLNGQKIKYFDEAKTVLEANKGKQIPAVVLRDLKETPISLKVTNDGKLGVVAGGLDLKSLEKLGYYKISTKEYGFFESIPVGLEKGKDQLVGYGKQLKMIFNPETKAYKQVGGFAAIFNIFPTSWSWEVFWSITALLSIMLGVMNLLPIPALDGGHVMFLLYEMISGKKPSDKFLENAQMVGFVLLISLLLFANGNDIYKAIVGK</sequence>
<dbReference type="RefSeq" id="WP_184158541.1">
    <property type="nucleotide sequence ID" value="NZ_JACHLD010000001.1"/>
</dbReference>
<feature type="transmembrane region" description="Helical" evidence="11">
    <location>
        <begin position="416"/>
        <end position="435"/>
    </location>
</feature>
<evidence type="ECO:0000256" key="11">
    <source>
        <dbReference type="RuleBase" id="RU362031"/>
    </source>
</evidence>
<dbReference type="AlphaFoldDB" id="A0A7W7IVN0"/>
<comment type="similarity">
    <text evidence="3 11">Belongs to the peptidase M50B family.</text>
</comment>
<keyword evidence="5 11" id="KW-0812">Transmembrane</keyword>
<dbReference type="Gene3D" id="2.30.42.10">
    <property type="match status" value="2"/>
</dbReference>
<dbReference type="InterPro" id="IPR008915">
    <property type="entry name" value="Peptidase_M50"/>
</dbReference>
<keyword evidence="4 13" id="KW-0645">Protease</keyword>
<dbReference type="GO" id="GO:0016020">
    <property type="term" value="C:membrane"/>
    <property type="evidence" value="ECO:0007669"/>
    <property type="project" value="UniProtKB-SubCell"/>
</dbReference>
<comment type="caution">
    <text evidence="13">The sequence shown here is derived from an EMBL/GenBank/DDBJ whole genome shotgun (WGS) entry which is preliminary data.</text>
</comment>
<feature type="domain" description="Peptidase M50" evidence="12">
    <location>
        <begin position="10"/>
        <end position="430"/>
    </location>
</feature>
<dbReference type="PANTHER" id="PTHR42837:SF2">
    <property type="entry name" value="MEMBRANE METALLOPROTEASE ARASP2, CHLOROPLASTIC-RELATED"/>
    <property type="match status" value="1"/>
</dbReference>
<dbReference type="InterPro" id="IPR004387">
    <property type="entry name" value="Pept_M50_Zn"/>
</dbReference>
<dbReference type="NCBIfam" id="TIGR00054">
    <property type="entry name" value="RIP metalloprotease RseP"/>
    <property type="match status" value="1"/>
</dbReference>
<keyword evidence="14" id="KW-1185">Reference proteome</keyword>
<dbReference type="GO" id="GO:0006508">
    <property type="term" value="P:proteolysis"/>
    <property type="evidence" value="ECO:0007669"/>
    <property type="project" value="UniProtKB-KW"/>
</dbReference>